<dbReference type="SUPFAM" id="SSF51556">
    <property type="entry name" value="Metallo-dependent hydrolases"/>
    <property type="match status" value="2"/>
</dbReference>
<sequence length="537" mass="58605">MTSPNGLICFTNCLLPQEDGALVQKDLWIDERRGVILDSQRTFFLRKERPDRIVDLGGNILSPGFIDIQINGAYNFDFSVYEGDDEAYKAGLRTVAEKIVETGVTSLLPTIIIVSWDALSGPWNEHAYRASMIVIGLKTGRYATRTQERTLYPKILHLLRPYASSNSATLLGWHAEGPFIQFAKRGAHAPQFLLAAQDEIRSFEDVYGAENLAVTEDWLMGGEGHDDTVGVRVITAAPEVDGVQSTIEELVRRGIVFSIGHSIASTEVATAAVQFGARLITHLFNAMPQLHHRDPSIIGLLGASPHLSSPSSPTSPVSATFPRTSALHRVSSVTKRAAAAKGPQATSEAFDDVQTPPQTPVLRAQDGDVDAFELGLQKGKVADLSFERPFYELIVDGIHSHPNSVRLAYSSYPEGCVLITDAMKILDPNLKDGVHEWRDGKRFVKSGDKLYLEGTDTLAGSVVTLDKCVRNFSRFTGCSLGEAIKCATFNPAKCLGIEHKKGTLRPGADADLVVLDRKGKVLSTWVGGHEVWQKQSS</sequence>
<dbReference type="GO" id="GO:0008448">
    <property type="term" value="F:N-acetylglucosamine-6-phosphate deacetylase activity"/>
    <property type="evidence" value="ECO:0007669"/>
    <property type="project" value="TreeGrafter"/>
</dbReference>
<feature type="domain" description="Amidohydrolase-related" evidence="3">
    <location>
        <begin position="390"/>
        <end position="531"/>
    </location>
</feature>
<accession>A0A4Q9MVA8</accession>
<evidence type="ECO:0000259" key="3">
    <source>
        <dbReference type="Pfam" id="PF01979"/>
    </source>
</evidence>
<evidence type="ECO:0000256" key="1">
    <source>
        <dbReference type="ARBA" id="ARBA00022801"/>
    </source>
</evidence>
<dbReference type="PANTHER" id="PTHR11113:SF14">
    <property type="entry name" value="N-ACETYLGLUCOSAMINE-6-PHOSPHATE DEACETYLASE"/>
    <property type="match status" value="1"/>
</dbReference>
<dbReference type="InterPro" id="IPR006680">
    <property type="entry name" value="Amidohydro-rel"/>
</dbReference>
<dbReference type="OrthoDB" id="10264777at2759"/>
<name>A0A4Q9MVA8_9APHY</name>
<organism evidence="4">
    <name type="scientific">Dichomitus squalens</name>
    <dbReference type="NCBI Taxonomy" id="114155"/>
    <lineage>
        <taxon>Eukaryota</taxon>
        <taxon>Fungi</taxon>
        <taxon>Dikarya</taxon>
        <taxon>Basidiomycota</taxon>
        <taxon>Agaricomycotina</taxon>
        <taxon>Agaricomycetes</taxon>
        <taxon>Polyporales</taxon>
        <taxon>Polyporaceae</taxon>
        <taxon>Dichomitus</taxon>
    </lineage>
</organism>
<keyword evidence="1 4" id="KW-0378">Hydrolase</keyword>
<dbReference type="Gene3D" id="3.20.20.140">
    <property type="entry name" value="Metal-dependent hydrolases"/>
    <property type="match status" value="1"/>
</dbReference>
<feature type="region of interest" description="Disordered" evidence="2">
    <location>
        <begin position="340"/>
        <end position="359"/>
    </location>
</feature>
<evidence type="ECO:0000313" key="4">
    <source>
        <dbReference type="EMBL" id="TBU31924.1"/>
    </source>
</evidence>
<evidence type="ECO:0000256" key="2">
    <source>
        <dbReference type="SAM" id="MobiDB-lite"/>
    </source>
</evidence>
<dbReference type="SUPFAM" id="SSF51338">
    <property type="entry name" value="Composite domain of metallo-dependent hydrolases"/>
    <property type="match status" value="1"/>
</dbReference>
<dbReference type="InterPro" id="IPR011059">
    <property type="entry name" value="Metal-dep_hydrolase_composite"/>
</dbReference>
<proteinExistence type="predicted"/>
<dbReference type="Proteomes" id="UP000292957">
    <property type="component" value="Unassembled WGS sequence"/>
</dbReference>
<dbReference type="EMBL" id="ML143397">
    <property type="protein sequence ID" value="TBU31924.1"/>
    <property type="molecule type" value="Genomic_DNA"/>
</dbReference>
<gene>
    <name evidence="4" type="ORF">BD311DRAFT_795263</name>
</gene>
<dbReference type="InterPro" id="IPR032466">
    <property type="entry name" value="Metal_Hydrolase"/>
</dbReference>
<dbReference type="PANTHER" id="PTHR11113">
    <property type="entry name" value="N-ACETYLGLUCOSAMINE-6-PHOSPHATE DEACETYLASE"/>
    <property type="match status" value="1"/>
</dbReference>
<dbReference type="AlphaFoldDB" id="A0A4Q9MVA8"/>
<dbReference type="GO" id="GO:0006046">
    <property type="term" value="P:N-acetylglucosamine catabolic process"/>
    <property type="evidence" value="ECO:0007669"/>
    <property type="project" value="TreeGrafter"/>
</dbReference>
<protein>
    <submittedName>
        <fullName evidence="4">Metallo-dependent hydrolase</fullName>
    </submittedName>
</protein>
<reference evidence="4" key="1">
    <citation type="submission" date="2019-01" db="EMBL/GenBank/DDBJ databases">
        <title>Draft genome sequences of three monokaryotic isolates of the white-rot basidiomycete fungus Dichomitus squalens.</title>
        <authorList>
            <consortium name="DOE Joint Genome Institute"/>
            <person name="Lopez S.C."/>
            <person name="Andreopoulos B."/>
            <person name="Pangilinan J."/>
            <person name="Lipzen A."/>
            <person name="Riley R."/>
            <person name="Ahrendt S."/>
            <person name="Ng V."/>
            <person name="Barry K."/>
            <person name="Daum C."/>
            <person name="Grigoriev I.V."/>
            <person name="Hilden K.S."/>
            <person name="Makela M.R."/>
            <person name="de Vries R.P."/>
        </authorList>
    </citation>
    <scope>NUCLEOTIDE SEQUENCE [LARGE SCALE GENOMIC DNA]</scope>
    <source>
        <strain evidence="4">OM18370.1</strain>
    </source>
</reference>
<dbReference type="Pfam" id="PF01979">
    <property type="entry name" value="Amidohydro_1"/>
    <property type="match status" value="1"/>
</dbReference>